<dbReference type="Gene3D" id="3.20.20.100">
    <property type="entry name" value="NADP-dependent oxidoreductase domain"/>
    <property type="match status" value="1"/>
</dbReference>
<dbReference type="InterPro" id="IPR036812">
    <property type="entry name" value="NAD(P)_OxRdtase_dom_sf"/>
</dbReference>
<keyword evidence="1" id="KW-0560">Oxidoreductase</keyword>
<accession>A0A2J7ZDD4</accession>
<evidence type="ECO:0000259" key="3">
    <source>
        <dbReference type="Pfam" id="PF00248"/>
    </source>
</evidence>
<dbReference type="Proteomes" id="UP000236520">
    <property type="component" value="Unassembled WGS sequence"/>
</dbReference>
<dbReference type="GO" id="GO:0016491">
    <property type="term" value="F:oxidoreductase activity"/>
    <property type="evidence" value="ECO:0007669"/>
    <property type="project" value="UniProtKB-KW"/>
</dbReference>
<proteinExistence type="predicted"/>
<dbReference type="PANTHER" id="PTHR43364">
    <property type="entry name" value="NADH-SPECIFIC METHYLGLYOXAL REDUCTASE-RELATED"/>
    <property type="match status" value="1"/>
</dbReference>
<feature type="domain" description="NADP-dependent oxidoreductase" evidence="3">
    <location>
        <begin position="50"/>
        <end position="347"/>
    </location>
</feature>
<evidence type="ECO:0000313" key="5">
    <source>
        <dbReference type="Proteomes" id="UP000236520"/>
    </source>
</evidence>
<evidence type="ECO:0000256" key="2">
    <source>
        <dbReference type="SAM" id="MobiDB-lite"/>
    </source>
</evidence>
<feature type="compositionally biased region" description="Low complexity" evidence="2">
    <location>
        <begin position="1"/>
        <end position="15"/>
    </location>
</feature>
<dbReference type="EMBL" id="LJIW01000001">
    <property type="protein sequence ID" value="PNG98274.1"/>
    <property type="molecule type" value="Genomic_DNA"/>
</dbReference>
<dbReference type="PANTHER" id="PTHR43364:SF4">
    <property type="entry name" value="NAD(P)-LINKED OXIDOREDUCTASE SUPERFAMILY PROTEIN"/>
    <property type="match status" value="1"/>
</dbReference>
<name>A0A2J7ZDD4_STRMQ</name>
<dbReference type="AlphaFoldDB" id="A0A2J7ZDD4"/>
<dbReference type="FunFam" id="3.20.20.100:FF:000004">
    <property type="entry name" value="Oxidoreductase, aldo/keto reductase"/>
    <property type="match status" value="1"/>
</dbReference>
<dbReference type="Pfam" id="PF00248">
    <property type="entry name" value="Aldo_ket_red"/>
    <property type="match status" value="1"/>
</dbReference>
<evidence type="ECO:0000256" key="1">
    <source>
        <dbReference type="ARBA" id="ARBA00023002"/>
    </source>
</evidence>
<dbReference type="InterPro" id="IPR050523">
    <property type="entry name" value="AKR_Detox_Biosynth"/>
</dbReference>
<dbReference type="PRINTS" id="PR00069">
    <property type="entry name" value="ALDKETRDTASE"/>
</dbReference>
<gene>
    <name evidence="4" type="ORF">SMF913_14299</name>
</gene>
<organism evidence="4 5">
    <name type="scientific">Streptomyces malaysiensis</name>
    <dbReference type="NCBI Taxonomy" id="92644"/>
    <lineage>
        <taxon>Bacteria</taxon>
        <taxon>Bacillati</taxon>
        <taxon>Actinomycetota</taxon>
        <taxon>Actinomycetes</taxon>
        <taxon>Kitasatosporales</taxon>
        <taxon>Streptomycetaceae</taxon>
        <taxon>Streptomyces</taxon>
        <taxon>Streptomyces violaceusniger group</taxon>
    </lineage>
</organism>
<dbReference type="SUPFAM" id="SSF51430">
    <property type="entry name" value="NAD(P)-linked oxidoreductase"/>
    <property type="match status" value="1"/>
</dbReference>
<keyword evidence="5" id="KW-1185">Reference proteome</keyword>
<dbReference type="GO" id="GO:0005829">
    <property type="term" value="C:cytosol"/>
    <property type="evidence" value="ECO:0007669"/>
    <property type="project" value="TreeGrafter"/>
</dbReference>
<sequence length="373" mass="40231">MDGIDAMDGMDAMDGTGHGRQSGPRKTKEGISMKRRILGGTGISVSEYALGAMMFGALGNPDHDDSVRIIHRALDAGINFVDTADVYSAGESEEIVGKALKGRRDDIVLATKARSSMGDDPNHGGSSRRWITREVENSLRRLRTDHIDLYQIHRPDPATDVDETLSVLSDLVRAGKVRAVGSSTFPAEQIVEAQWVSDRRGHVRFRSEQPPYSILARGVEAAVLPTARKYGMGVLSWGPLSAGWLTGRYTKAADVDLSGGRAAVEKHKFDPSLPGNARKLEAVGALSELASDAGLPLAHLAVAFVRAHPAITSVIIGPRTMEQLEDLLAGSEVELGEDVLDRIDEIVPPGTDLNPADSYYTPPALGDKRLRRR</sequence>
<reference evidence="4 5" key="1">
    <citation type="submission" date="2015-09" db="EMBL/GenBank/DDBJ databases">
        <title>Genome sequence, genome mining and natural product profiling of a biocontrol bacterium Streptomyces malaysiensis F913.</title>
        <authorList>
            <person name="Xu Y."/>
            <person name="Wei J."/>
            <person name="Xie J."/>
            <person name="Li T."/>
            <person name="Zhou Z."/>
        </authorList>
    </citation>
    <scope>NUCLEOTIDE SEQUENCE [LARGE SCALE GENOMIC DNA]</scope>
    <source>
        <strain evidence="4 5">F913</strain>
    </source>
</reference>
<dbReference type="InterPro" id="IPR023210">
    <property type="entry name" value="NADP_OxRdtase_dom"/>
</dbReference>
<dbReference type="InterPro" id="IPR020471">
    <property type="entry name" value="AKR"/>
</dbReference>
<feature type="region of interest" description="Disordered" evidence="2">
    <location>
        <begin position="350"/>
        <end position="373"/>
    </location>
</feature>
<feature type="region of interest" description="Disordered" evidence="2">
    <location>
        <begin position="1"/>
        <end position="30"/>
    </location>
</feature>
<comment type="caution">
    <text evidence="4">The sequence shown here is derived from an EMBL/GenBank/DDBJ whole genome shotgun (WGS) entry which is preliminary data.</text>
</comment>
<evidence type="ECO:0000313" key="4">
    <source>
        <dbReference type="EMBL" id="PNG98274.1"/>
    </source>
</evidence>
<protein>
    <recommendedName>
        <fullName evidence="3">NADP-dependent oxidoreductase domain-containing protein</fullName>
    </recommendedName>
</protein>